<keyword evidence="2" id="KW-1133">Transmembrane helix</keyword>
<dbReference type="Pfam" id="PF13676">
    <property type="entry name" value="TIR_2"/>
    <property type="match status" value="1"/>
</dbReference>
<name>A0A819WDQ2_9BILA</name>
<dbReference type="AlphaFoldDB" id="A0A819WDQ2"/>
<keyword evidence="8" id="KW-1185">Reference proteome</keyword>
<evidence type="ECO:0000313" key="5">
    <source>
        <dbReference type="EMBL" id="CAF4122928.1"/>
    </source>
</evidence>
<dbReference type="InterPro" id="IPR000157">
    <property type="entry name" value="TIR_dom"/>
</dbReference>
<gene>
    <name evidence="6" type="ORF">HFQ381_LOCUS4151</name>
    <name evidence="7" type="ORF">QYT958_LOCUS1535</name>
    <name evidence="4" type="ORF">TIS948_LOCUS14196</name>
    <name evidence="5" type="ORF">UJA718_LOCUS1678</name>
</gene>
<dbReference type="Proteomes" id="UP000663848">
    <property type="component" value="Unassembled WGS sequence"/>
</dbReference>
<evidence type="ECO:0000256" key="2">
    <source>
        <dbReference type="SAM" id="Phobius"/>
    </source>
</evidence>
<feature type="domain" description="TIR" evidence="3">
    <location>
        <begin position="181"/>
        <end position="284"/>
    </location>
</feature>
<feature type="region of interest" description="Disordered" evidence="1">
    <location>
        <begin position="129"/>
        <end position="157"/>
    </location>
</feature>
<evidence type="ECO:0000313" key="4">
    <source>
        <dbReference type="EMBL" id="CAF3232832.1"/>
    </source>
</evidence>
<comment type="caution">
    <text evidence="5">The sequence shown here is derived from an EMBL/GenBank/DDBJ whole genome shotgun (WGS) entry which is preliminary data.</text>
</comment>
<evidence type="ECO:0000313" key="8">
    <source>
        <dbReference type="Proteomes" id="UP000663873"/>
    </source>
</evidence>
<protein>
    <recommendedName>
        <fullName evidence="3">TIR domain-containing protein</fullName>
    </recommendedName>
</protein>
<sequence length="331" mass="36985">MGNQNSIIIFLLVIIWILSNFTTFICATVICLMLKIANPTTATDTTDANIQTDTGVPSQIVYQPLSTNQGALEVSNCDISVEQSSTDESTVENGYPQVGRTSALLQLEHDTANQINDIILKDDTASVYAESTDDDDDNSLSSSNSSVPEIGETTPVTTANTTTTNLIKQNSPFVTENVMKIALSYSSEKRKRVLNIARILKSHVTSPNCPHPVFFDMDFQHEVCRLNGVNHLQSIYRNAHLVVVFLSPSYHKSNYCNSEWRTIIQRFLFDGENRDYTQLLLVKLGDYDMNRLGLVESDFPVNGLRMSNAKIAELISRRSELVEKDLEMKET</sequence>
<organism evidence="5 8">
    <name type="scientific">Rotaria socialis</name>
    <dbReference type="NCBI Taxonomy" id="392032"/>
    <lineage>
        <taxon>Eukaryota</taxon>
        <taxon>Metazoa</taxon>
        <taxon>Spiralia</taxon>
        <taxon>Gnathifera</taxon>
        <taxon>Rotifera</taxon>
        <taxon>Eurotatoria</taxon>
        <taxon>Bdelloidea</taxon>
        <taxon>Philodinida</taxon>
        <taxon>Philodinidae</taxon>
        <taxon>Rotaria</taxon>
    </lineage>
</organism>
<dbReference type="SUPFAM" id="SSF52200">
    <property type="entry name" value="Toll/Interleukin receptor TIR domain"/>
    <property type="match status" value="1"/>
</dbReference>
<dbReference type="Gene3D" id="3.40.50.10140">
    <property type="entry name" value="Toll/interleukin-1 receptor homology (TIR) domain"/>
    <property type="match status" value="1"/>
</dbReference>
<dbReference type="InterPro" id="IPR035897">
    <property type="entry name" value="Toll_tir_struct_dom_sf"/>
</dbReference>
<dbReference type="Proteomes" id="UP000663851">
    <property type="component" value="Unassembled WGS sequence"/>
</dbReference>
<proteinExistence type="predicted"/>
<evidence type="ECO:0000313" key="7">
    <source>
        <dbReference type="EMBL" id="CAF4462429.1"/>
    </source>
</evidence>
<evidence type="ECO:0000313" key="6">
    <source>
        <dbReference type="EMBL" id="CAF4147666.1"/>
    </source>
</evidence>
<evidence type="ECO:0000256" key="1">
    <source>
        <dbReference type="SAM" id="MobiDB-lite"/>
    </source>
</evidence>
<dbReference type="GO" id="GO:0007165">
    <property type="term" value="P:signal transduction"/>
    <property type="evidence" value="ECO:0007669"/>
    <property type="project" value="InterPro"/>
</dbReference>
<dbReference type="EMBL" id="CAJOBO010000160">
    <property type="protein sequence ID" value="CAF4147666.1"/>
    <property type="molecule type" value="Genomic_DNA"/>
</dbReference>
<keyword evidence="2" id="KW-0812">Transmembrane</keyword>
<reference evidence="5" key="1">
    <citation type="submission" date="2021-02" db="EMBL/GenBank/DDBJ databases">
        <authorList>
            <person name="Nowell W R."/>
        </authorList>
    </citation>
    <scope>NUCLEOTIDE SEQUENCE</scope>
</reference>
<keyword evidence="2" id="KW-0472">Membrane</keyword>
<evidence type="ECO:0000259" key="3">
    <source>
        <dbReference type="Pfam" id="PF13676"/>
    </source>
</evidence>
<dbReference type="Proteomes" id="UP000663873">
    <property type="component" value="Unassembled WGS sequence"/>
</dbReference>
<feature type="transmembrane region" description="Helical" evidence="2">
    <location>
        <begin position="6"/>
        <end position="34"/>
    </location>
</feature>
<dbReference type="EMBL" id="CAJOBP010000104">
    <property type="protein sequence ID" value="CAF4122928.1"/>
    <property type="molecule type" value="Genomic_DNA"/>
</dbReference>
<dbReference type="EMBL" id="CAJOBR010000087">
    <property type="protein sequence ID" value="CAF4462429.1"/>
    <property type="molecule type" value="Genomic_DNA"/>
</dbReference>
<dbReference type="Proteomes" id="UP000663825">
    <property type="component" value="Unassembled WGS sequence"/>
</dbReference>
<accession>A0A819WDQ2</accession>
<dbReference type="EMBL" id="CAJNXB010002298">
    <property type="protein sequence ID" value="CAF3232832.1"/>
    <property type="molecule type" value="Genomic_DNA"/>
</dbReference>
<dbReference type="OrthoDB" id="10034707at2759"/>